<dbReference type="CDD" id="cd01048">
    <property type="entry name" value="Ferritin_like_AB2"/>
    <property type="match status" value="1"/>
</dbReference>
<dbReference type="SUPFAM" id="SSF47240">
    <property type="entry name" value="Ferritin-like"/>
    <property type="match status" value="1"/>
</dbReference>
<dbReference type="InterPro" id="IPR009078">
    <property type="entry name" value="Ferritin-like_SF"/>
</dbReference>
<dbReference type="KEGG" id="meiy:MIN45_P1687"/>
<keyword evidence="3" id="KW-1185">Reference proteome</keyword>
<accession>A0AAU9BZW8</accession>
<feature type="region of interest" description="Disordered" evidence="1">
    <location>
        <begin position="130"/>
        <end position="151"/>
    </location>
</feature>
<dbReference type="InterPro" id="IPR019243">
    <property type="entry name" value="DUF2202"/>
</dbReference>
<dbReference type="AlphaFoldDB" id="A0AAU9BZW8"/>
<protein>
    <recommendedName>
        <fullName evidence="4">DUF2202 domain-containing protein</fullName>
    </recommendedName>
</protein>
<evidence type="ECO:0008006" key="4">
    <source>
        <dbReference type="Google" id="ProtNLM"/>
    </source>
</evidence>
<sequence>MNDTVASILNEAIQDEYKARALYRKVIEKFGDVRPFSNIVEAEERHIQALLPLFEKYHVPIPADDWPTRIEPPASLLAACQQGVEAEIENMEMYERLLDQARQFPDVQAVLQELQRASRDNHLPAFQRCVERGGLPGRGGRNRPGRRWESG</sequence>
<dbReference type="Gene3D" id="1.20.1260.10">
    <property type="match status" value="1"/>
</dbReference>
<evidence type="ECO:0000313" key="2">
    <source>
        <dbReference type="EMBL" id="BCX89315.1"/>
    </source>
</evidence>
<proteinExistence type="predicted"/>
<dbReference type="Proteomes" id="UP001321450">
    <property type="component" value="Chromosome"/>
</dbReference>
<evidence type="ECO:0000256" key="1">
    <source>
        <dbReference type="SAM" id="MobiDB-lite"/>
    </source>
</evidence>
<name>A0AAU9BZW8_9GAMM</name>
<evidence type="ECO:0000313" key="3">
    <source>
        <dbReference type="Proteomes" id="UP001321450"/>
    </source>
</evidence>
<reference evidence="3" key="1">
    <citation type="journal article" date="2024" name="Int. J. Syst. Evol. Microbiol.">
        <title>Methylomarinovum tepidoasis sp. nov., a moderately thermophilic methanotroph of the family Methylothermaceae isolated from a deep-sea hydrothermal field.</title>
        <authorList>
            <person name="Hirayama H."/>
            <person name="Takaki Y."/>
            <person name="Abe M."/>
            <person name="Miyazaki M."/>
            <person name="Uematsu K."/>
            <person name="Matsui Y."/>
            <person name="Takai K."/>
        </authorList>
    </citation>
    <scope>NUCLEOTIDE SEQUENCE [LARGE SCALE GENOMIC DNA]</scope>
    <source>
        <strain evidence="3">IN45</strain>
    </source>
</reference>
<organism evidence="2 3">
    <name type="scientific">Methylomarinovum tepidoasis</name>
    <dbReference type="NCBI Taxonomy" id="2840183"/>
    <lineage>
        <taxon>Bacteria</taxon>
        <taxon>Pseudomonadati</taxon>
        <taxon>Pseudomonadota</taxon>
        <taxon>Gammaproteobacteria</taxon>
        <taxon>Methylococcales</taxon>
        <taxon>Methylothermaceae</taxon>
        <taxon>Methylomarinovum</taxon>
    </lineage>
</organism>
<dbReference type="InterPro" id="IPR012347">
    <property type="entry name" value="Ferritin-like"/>
</dbReference>
<gene>
    <name evidence="2" type="ORF">MIN45_P1687</name>
</gene>
<dbReference type="EMBL" id="AP024718">
    <property type="protein sequence ID" value="BCX89315.1"/>
    <property type="molecule type" value="Genomic_DNA"/>
</dbReference>
<dbReference type="RefSeq" id="WP_286291616.1">
    <property type="nucleotide sequence ID" value="NZ_AP024718.1"/>
</dbReference>